<evidence type="ECO:0000256" key="2">
    <source>
        <dbReference type="ARBA" id="ARBA00007331"/>
    </source>
</evidence>
<accession>I7IHE2</accession>
<name>I7IHE2_BABMR</name>
<sequence>MDLCITHIDTDKLPEITSKGWNVLAINSKFVAEKSGLKSIHNASVSDTTLLFSPLNVLNNNCGNNKQIQILTRASVHVVDGFVPGNLNKLSGYSILAIEPSSQKTFQLCCENINADIITIDYKSTNLSWKVKRKLILAAIRRGLCFEICLGESGVFGNPNIIPHLNNLIRYIPLNKLIITSGCKSNDLLPLTTFVAHVALLLGVTHNEAFRIIDKSAKQCLYKAAARLTHQTGISKL</sequence>
<dbReference type="KEGG" id="bmic:BmR1_04g07330"/>
<dbReference type="GeneID" id="24426109"/>
<dbReference type="EMBL" id="LN871599">
    <property type="protein sequence ID" value="CCF75657.1"/>
    <property type="molecule type" value="Genomic_DNA"/>
</dbReference>
<reference evidence="4 5" key="2">
    <citation type="journal article" date="2013" name="PLoS ONE">
        <title>Whole genome mapping and re-organization of the nuclear and mitochondrial genomes of Babesia microti isolates.</title>
        <authorList>
            <person name="Cornillot E."/>
            <person name="Dassouli A."/>
            <person name="Garg A."/>
            <person name="Pachikara N."/>
            <person name="Randazzo S."/>
            <person name="Depoix D."/>
            <person name="Carcy B."/>
            <person name="Delbecq S."/>
            <person name="Frutos R."/>
            <person name="Silva J.C."/>
            <person name="Sutton R."/>
            <person name="Krause P.J."/>
            <person name="Mamoun C.B."/>
        </authorList>
    </citation>
    <scope>NUCLEOTIDE SEQUENCE [LARGE SCALE GENOMIC DNA]</scope>
    <source>
        <strain evidence="4 5">RI</strain>
    </source>
</reference>
<dbReference type="OrthoDB" id="17948at2759"/>
<dbReference type="VEuPathDB" id="PiroplasmaDB:BmR1_04g07330"/>
<proteinExistence type="inferred from homology"/>
<dbReference type="Proteomes" id="UP000002899">
    <property type="component" value="Chromosome IV"/>
</dbReference>
<dbReference type="GO" id="GO:0003723">
    <property type="term" value="F:RNA binding"/>
    <property type="evidence" value="ECO:0007669"/>
    <property type="project" value="TreeGrafter"/>
</dbReference>
<dbReference type="PANTHER" id="PTHR13031">
    <property type="entry name" value="RIBONUCLEASE P SUBUNIT P30"/>
    <property type="match status" value="1"/>
</dbReference>
<protein>
    <submittedName>
        <fullName evidence="4">Uncharacterized protein</fullName>
    </submittedName>
</protein>
<evidence type="ECO:0000256" key="3">
    <source>
        <dbReference type="ARBA" id="ARBA00022694"/>
    </source>
</evidence>
<dbReference type="GO" id="GO:0008033">
    <property type="term" value="P:tRNA processing"/>
    <property type="evidence" value="ECO:0007669"/>
    <property type="project" value="UniProtKB-KW"/>
</dbReference>
<dbReference type="InterPro" id="IPR002738">
    <property type="entry name" value="RNase_P_p30"/>
</dbReference>
<dbReference type="Gene3D" id="3.20.20.140">
    <property type="entry name" value="Metal-dependent hydrolases"/>
    <property type="match status" value="1"/>
</dbReference>
<keyword evidence="3" id="KW-0819">tRNA processing</keyword>
<dbReference type="SUPFAM" id="SSF89550">
    <property type="entry name" value="PHP domain-like"/>
    <property type="match status" value="1"/>
</dbReference>
<evidence type="ECO:0000313" key="5">
    <source>
        <dbReference type="Proteomes" id="UP000002899"/>
    </source>
</evidence>
<organism evidence="4 5">
    <name type="scientific">Babesia microti (strain RI)</name>
    <dbReference type="NCBI Taxonomy" id="1133968"/>
    <lineage>
        <taxon>Eukaryota</taxon>
        <taxon>Sar</taxon>
        <taxon>Alveolata</taxon>
        <taxon>Apicomplexa</taxon>
        <taxon>Aconoidasida</taxon>
        <taxon>Piroplasmida</taxon>
        <taxon>Babesiidae</taxon>
        <taxon>Babesia</taxon>
    </lineage>
</organism>
<evidence type="ECO:0000313" key="4">
    <source>
        <dbReference type="EMBL" id="CCF75657.1"/>
    </source>
</evidence>
<dbReference type="RefSeq" id="XP_012650065.1">
    <property type="nucleotide sequence ID" value="XM_012794611.1"/>
</dbReference>
<dbReference type="AlphaFoldDB" id="I7IHE2"/>
<reference evidence="4 5" key="1">
    <citation type="journal article" date="2012" name="Nucleic Acids Res.">
        <title>Sequencing of the smallest Apicomplexan genome from the human pathogen Babesia microti.</title>
        <authorList>
            <person name="Cornillot E."/>
            <person name="Hadj-Kaddour K."/>
            <person name="Dassouli A."/>
            <person name="Noel B."/>
            <person name="Ranwez V."/>
            <person name="Vacherie B."/>
            <person name="Augagneur Y."/>
            <person name="Bres V."/>
            <person name="Duclos A."/>
            <person name="Randazzo S."/>
            <person name="Carcy B."/>
            <person name="Debierre-Grockiego F."/>
            <person name="Delbecq S."/>
            <person name="Moubri-Menage K."/>
            <person name="Shams-Eldin H."/>
            <person name="Usmani-Brown S."/>
            <person name="Bringaud F."/>
            <person name="Wincker P."/>
            <person name="Vivares C.P."/>
            <person name="Schwarz R.T."/>
            <person name="Schetters T.P."/>
            <person name="Krause P.J."/>
            <person name="Gorenflot A."/>
            <person name="Berry V."/>
            <person name="Barbe V."/>
            <person name="Ben Mamoun C."/>
        </authorList>
    </citation>
    <scope>NUCLEOTIDE SEQUENCE [LARGE SCALE GENOMIC DNA]</scope>
    <source>
        <strain evidence="4 5">RI</strain>
    </source>
</reference>
<dbReference type="InterPro" id="IPR016195">
    <property type="entry name" value="Pol/histidinol_Pase-like"/>
</dbReference>
<dbReference type="GO" id="GO:0005655">
    <property type="term" value="C:nucleolar ribonuclease P complex"/>
    <property type="evidence" value="ECO:0007669"/>
    <property type="project" value="TreeGrafter"/>
</dbReference>
<evidence type="ECO:0000256" key="1">
    <source>
        <dbReference type="ARBA" id="ARBA00004123"/>
    </source>
</evidence>
<dbReference type="PANTHER" id="PTHR13031:SF0">
    <property type="entry name" value="RIBONUCLEASE P PROTEIN SUBUNIT P30"/>
    <property type="match status" value="1"/>
</dbReference>
<keyword evidence="5" id="KW-1185">Reference proteome</keyword>
<dbReference type="Pfam" id="PF01876">
    <property type="entry name" value="RNase_P_p30"/>
    <property type="match status" value="1"/>
</dbReference>
<gene>
    <name evidence="4" type="ORF">BmR1_04g07330</name>
</gene>
<reference evidence="4 5" key="3">
    <citation type="journal article" date="2016" name="Sci. Rep.">
        <title>Genome-wide diversity and gene expression profiling of Babesia microti isolates identify polymorphic genes that mediate host-pathogen interactions.</title>
        <authorList>
            <person name="Silva J.C."/>
            <person name="Cornillot E."/>
            <person name="McCracken C."/>
            <person name="Usmani-Brown S."/>
            <person name="Dwivedi A."/>
            <person name="Ifeonu O.O."/>
            <person name="Crabtree J."/>
            <person name="Gotia H.T."/>
            <person name="Virji A.Z."/>
            <person name="Reynes C."/>
            <person name="Colinge J."/>
            <person name="Kumar V."/>
            <person name="Lawres L."/>
            <person name="Pazzi J.E."/>
            <person name="Pablo J.V."/>
            <person name="Hung C."/>
            <person name="Brancato J."/>
            <person name="Kumari P."/>
            <person name="Orvis J."/>
            <person name="Tretina K."/>
            <person name="Chibucos M."/>
            <person name="Ott S."/>
            <person name="Sadzewicz L."/>
            <person name="Sengamalay N."/>
            <person name="Shetty A.C."/>
            <person name="Su Q."/>
            <person name="Tallon L."/>
            <person name="Fraser C.M."/>
            <person name="Frutos R."/>
            <person name="Molina D.M."/>
            <person name="Krause P.J."/>
            <person name="Ben Mamoun C."/>
        </authorList>
    </citation>
    <scope>NUCLEOTIDE SEQUENCE [LARGE SCALE GENOMIC DNA]</scope>
    <source>
        <strain evidence="4 5">RI</strain>
    </source>
</reference>
<comment type="subcellular location">
    <subcellularLocation>
        <location evidence="1">Nucleus</location>
    </subcellularLocation>
</comment>
<comment type="similarity">
    <text evidence="2">Belongs to the eukaryotic/archaeal RNase P protein component 3 family.</text>
</comment>